<dbReference type="Proteomes" id="UP000243579">
    <property type="component" value="Unassembled WGS sequence"/>
</dbReference>
<evidence type="ECO:0000313" key="2">
    <source>
        <dbReference type="EMBL" id="OQR99615.1"/>
    </source>
</evidence>
<evidence type="ECO:0000256" key="1">
    <source>
        <dbReference type="SAM" id="MobiDB-lite"/>
    </source>
</evidence>
<feature type="compositionally biased region" description="Acidic residues" evidence="1">
    <location>
        <begin position="101"/>
        <end position="126"/>
    </location>
</feature>
<feature type="compositionally biased region" description="Basic and acidic residues" evidence="1">
    <location>
        <begin position="91"/>
        <end position="100"/>
    </location>
</feature>
<reference evidence="2 3" key="1">
    <citation type="journal article" date="2014" name="Genome Biol. Evol.">
        <title>The secreted proteins of Achlya hypogyna and Thraustotheca clavata identify the ancestral oomycete secretome and reveal gene acquisitions by horizontal gene transfer.</title>
        <authorList>
            <person name="Misner I."/>
            <person name="Blouin N."/>
            <person name="Leonard G."/>
            <person name="Richards T.A."/>
            <person name="Lane C.E."/>
        </authorList>
    </citation>
    <scope>NUCLEOTIDE SEQUENCE [LARGE SCALE GENOMIC DNA]</scope>
    <source>
        <strain evidence="2 3">ATCC 48635</strain>
    </source>
</reference>
<name>A0A1V9ZNN7_ACHHY</name>
<accession>A0A1V9ZNN7</accession>
<protein>
    <submittedName>
        <fullName evidence="2">Uncharacterized protein</fullName>
    </submittedName>
</protein>
<keyword evidence="3" id="KW-1185">Reference proteome</keyword>
<sequence>MTEIWQKLKSYIKSNVMPVVVTMAAKRGHTVKYTPSYHSRLQPIKLVWACVKERGGRQYSLPADIIYKCIENSKSEVMRLDKYIRELDTADDANAEHEVESDNADENTSDMEGDLSDYDVDIGDYE</sequence>
<comment type="caution">
    <text evidence="2">The sequence shown here is derived from an EMBL/GenBank/DDBJ whole genome shotgun (WGS) entry which is preliminary data.</text>
</comment>
<dbReference type="AlphaFoldDB" id="A0A1V9ZNN7"/>
<proteinExistence type="predicted"/>
<evidence type="ECO:0000313" key="3">
    <source>
        <dbReference type="Proteomes" id="UP000243579"/>
    </source>
</evidence>
<dbReference type="OrthoDB" id="7460492at2759"/>
<organism evidence="2 3">
    <name type="scientific">Achlya hypogyna</name>
    <name type="common">Oomycete</name>
    <name type="synonym">Protoachlya hypogyna</name>
    <dbReference type="NCBI Taxonomy" id="1202772"/>
    <lineage>
        <taxon>Eukaryota</taxon>
        <taxon>Sar</taxon>
        <taxon>Stramenopiles</taxon>
        <taxon>Oomycota</taxon>
        <taxon>Saprolegniomycetes</taxon>
        <taxon>Saprolegniales</taxon>
        <taxon>Achlyaceae</taxon>
        <taxon>Achlya</taxon>
    </lineage>
</organism>
<gene>
    <name evidence="2" type="ORF">ACHHYP_05443</name>
</gene>
<feature type="region of interest" description="Disordered" evidence="1">
    <location>
        <begin position="91"/>
        <end position="126"/>
    </location>
</feature>
<dbReference type="EMBL" id="JNBR01000051">
    <property type="protein sequence ID" value="OQR99615.1"/>
    <property type="molecule type" value="Genomic_DNA"/>
</dbReference>